<dbReference type="NCBIfam" id="NF033558">
    <property type="entry name" value="transpos_IS1"/>
    <property type="match status" value="1"/>
</dbReference>
<comment type="function">
    <text evidence="1">Absolutely required for transposition of IS1.</text>
</comment>
<dbReference type="GO" id="GO:0004803">
    <property type="term" value="F:transposase activity"/>
    <property type="evidence" value="ECO:0007669"/>
    <property type="project" value="InterPro"/>
</dbReference>
<feature type="domain" description="Insertion element IS1 protein InsA helix-turn-helix" evidence="6">
    <location>
        <begin position="45"/>
        <end position="89"/>
    </location>
</feature>
<dbReference type="InterPro" id="IPR051354">
    <property type="entry name" value="Transposase_27_IS1"/>
</dbReference>
<protein>
    <submittedName>
        <fullName evidence="7">Transposase</fullName>
    </submittedName>
</protein>
<evidence type="ECO:0000313" key="8">
    <source>
        <dbReference type="Proteomes" id="UP000238937"/>
    </source>
</evidence>
<proteinExistence type="inferred from homology"/>
<dbReference type="EMBL" id="PVWO01000289">
    <property type="protein sequence ID" value="PSB53862.1"/>
    <property type="molecule type" value="Genomic_DNA"/>
</dbReference>
<dbReference type="InterPro" id="IPR024431">
    <property type="entry name" value="InsA_HTH_dom"/>
</dbReference>
<evidence type="ECO:0000259" key="6">
    <source>
        <dbReference type="Pfam" id="PF12759"/>
    </source>
</evidence>
<evidence type="ECO:0000256" key="4">
    <source>
        <dbReference type="ARBA" id="ARBA00023172"/>
    </source>
</evidence>
<dbReference type="OrthoDB" id="528683at2"/>
<name>A0A2T1G9D6_9CYAN</name>
<evidence type="ECO:0000256" key="3">
    <source>
        <dbReference type="ARBA" id="ARBA00022578"/>
    </source>
</evidence>
<keyword evidence="4" id="KW-0233">DNA recombination</keyword>
<evidence type="ECO:0000259" key="5">
    <source>
        <dbReference type="Pfam" id="PF03811"/>
    </source>
</evidence>
<dbReference type="InterPro" id="IPR003220">
    <property type="entry name" value="InsA_N_dom_Znf"/>
</dbReference>
<feature type="domain" description="InsA N-terminal zinc ribbon" evidence="5">
    <location>
        <begin position="6"/>
        <end position="32"/>
    </location>
</feature>
<organism evidence="7 8">
    <name type="scientific">Chamaesiphon polymorphus CCALA 037</name>
    <dbReference type="NCBI Taxonomy" id="2107692"/>
    <lineage>
        <taxon>Bacteria</taxon>
        <taxon>Bacillati</taxon>
        <taxon>Cyanobacteriota</taxon>
        <taxon>Cyanophyceae</taxon>
        <taxon>Gomontiellales</taxon>
        <taxon>Chamaesiphonaceae</taxon>
        <taxon>Chamaesiphon</taxon>
    </lineage>
</organism>
<evidence type="ECO:0000256" key="1">
    <source>
        <dbReference type="ARBA" id="ARBA00004091"/>
    </source>
</evidence>
<comment type="caution">
    <text evidence="7">The sequence shown here is derived from an EMBL/GenBank/DDBJ whole genome shotgun (WGS) entry which is preliminary data.</text>
</comment>
<accession>A0A2T1G9D6</accession>
<dbReference type="Pfam" id="PF12759">
    <property type="entry name" value="HTH_Tnp_IS1"/>
    <property type="match status" value="1"/>
</dbReference>
<dbReference type="GO" id="GO:0006313">
    <property type="term" value="P:DNA transposition"/>
    <property type="evidence" value="ECO:0007669"/>
    <property type="project" value="InterPro"/>
</dbReference>
<dbReference type="RefSeq" id="WP_106308466.1">
    <property type="nucleotide sequence ID" value="NZ_PVWO01000289.1"/>
</dbReference>
<sequence length="252" mass="28810">MVLEPVCCPRCDEIEVIKHGKTAQGKQRYRCQQLECTLSAFICDYSYAAYSLQVQQQIGEMAINGSGIRDTARVLGISPTTVINTLKKSLQLPAINMAVLERLQPTQTIVRLCMAEDSDLEAEVDEMWSFVQSKSQQRWLWWAIDHNSGEVLAYVLSDRKDKAFIELKALLEPFGIMQFYSDGWGAYERHIDPVFHTVGKRNTQKIERKHLTLRTRIKRLARKTICFSKSVVMHDVVIGLFINRVAFGLTIP</sequence>
<reference evidence="7 8" key="1">
    <citation type="submission" date="2018-03" db="EMBL/GenBank/DDBJ databases">
        <title>The ancient ancestry and fast evolution of plastids.</title>
        <authorList>
            <person name="Moore K.R."/>
            <person name="Magnabosco C."/>
            <person name="Momper L."/>
            <person name="Gold D.A."/>
            <person name="Bosak T."/>
            <person name="Fournier G.P."/>
        </authorList>
    </citation>
    <scope>NUCLEOTIDE SEQUENCE [LARGE SCALE GENOMIC DNA]</scope>
    <source>
        <strain evidence="7 8">CCALA 037</strain>
    </source>
</reference>
<dbReference type="AlphaFoldDB" id="A0A2T1G9D6"/>
<keyword evidence="3" id="KW-0815">Transposition</keyword>
<evidence type="ECO:0000313" key="7">
    <source>
        <dbReference type="EMBL" id="PSB53862.1"/>
    </source>
</evidence>
<dbReference type="Pfam" id="PF03811">
    <property type="entry name" value="Zn_ribbon_InsA"/>
    <property type="match status" value="1"/>
</dbReference>
<dbReference type="InterPro" id="IPR005063">
    <property type="entry name" value="Transposase_27"/>
</dbReference>
<dbReference type="PANTHER" id="PTHR33293">
    <property type="entry name" value="INSERTION ELEMENT IS1 1 PROTEIN INSB-RELATED"/>
    <property type="match status" value="1"/>
</dbReference>
<dbReference type="Proteomes" id="UP000238937">
    <property type="component" value="Unassembled WGS sequence"/>
</dbReference>
<dbReference type="GO" id="GO:0003677">
    <property type="term" value="F:DNA binding"/>
    <property type="evidence" value="ECO:0007669"/>
    <property type="project" value="InterPro"/>
</dbReference>
<keyword evidence="8" id="KW-1185">Reference proteome</keyword>
<evidence type="ECO:0000256" key="2">
    <source>
        <dbReference type="ARBA" id="ARBA00008841"/>
    </source>
</evidence>
<comment type="similarity">
    <text evidence="2">Belongs to the transposase 27 family.</text>
</comment>
<gene>
    <name evidence="7" type="ORF">C7B77_19235</name>
</gene>
<dbReference type="Pfam" id="PF03400">
    <property type="entry name" value="DDE_Tnp_IS1"/>
    <property type="match status" value="1"/>
</dbReference>
<dbReference type="PANTHER" id="PTHR33293:SF1">
    <property type="entry name" value="INSERTION ELEMENT IS1 1 PROTEIN INSB-RELATED"/>
    <property type="match status" value="1"/>
</dbReference>